<dbReference type="EMBL" id="JANTQA010000060">
    <property type="protein sequence ID" value="KAJ3428246.1"/>
    <property type="molecule type" value="Genomic_DNA"/>
</dbReference>
<dbReference type="SUPFAM" id="SSF46689">
    <property type="entry name" value="Homeodomain-like"/>
    <property type="match status" value="1"/>
</dbReference>
<dbReference type="InterPro" id="IPR017884">
    <property type="entry name" value="SANT_dom"/>
</dbReference>
<reference evidence="2" key="2">
    <citation type="submission" date="2022-08" db="EMBL/GenBank/DDBJ databases">
        <title>Novel sulphate-reducing endosymbionts in the free-living metamonad Anaeramoeba.</title>
        <authorList>
            <person name="Jerlstrom-Hultqvist J."/>
            <person name="Cepicka I."/>
            <person name="Gallot-Lavallee L."/>
            <person name="Salas-Leiva D."/>
            <person name="Curtis B.A."/>
            <person name="Zahonova K."/>
            <person name="Pipaliya S."/>
            <person name="Dacks J."/>
            <person name="Roger A.J."/>
        </authorList>
    </citation>
    <scope>NUCLEOTIDE SEQUENCE</scope>
    <source>
        <strain evidence="2">Busselton2</strain>
    </source>
</reference>
<proteinExistence type="predicted"/>
<dbReference type="Gene3D" id="1.10.10.60">
    <property type="entry name" value="Homeodomain-like"/>
    <property type="match status" value="1"/>
</dbReference>
<sequence>MLSLEEKNELSLKLSKFKDQLKVEKKLHECLLTIIDQVSMEIDEIEMKVLKKNSTTIDYSNLYKFDPQKTVNTGDWTLEEERALLLAIKEHGENIFQISQVVQTRNVRQCFYKIIHMKKNQNY</sequence>
<evidence type="ECO:0000313" key="4">
    <source>
        <dbReference type="Proteomes" id="UP001146793"/>
    </source>
</evidence>
<evidence type="ECO:0000313" key="3">
    <source>
        <dbReference type="EMBL" id="KAJ6231303.1"/>
    </source>
</evidence>
<dbReference type="AlphaFoldDB" id="A0AAV7YI22"/>
<dbReference type="CDD" id="cd00167">
    <property type="entry name" value="SANT"/>
    <property type="match status" value="1"/>
</dbReference>
<dbReference type="PROSITE" id="PS51293">
    <property type="entry name" value="SANT"/>
    <property type="match status" value="1"/>
</dbReference>
<dbReference type="InterPro" id="IPR001005">
    <property type="entry name" value="SANT/Myb"/>
</dbReference>
<evidence type="ECO:0000313" key="2">
    <source>
        <dbReference type="EMBL" id="KAJ3428246.1"/>
    </source>
</evidence>
<dbReference type="EMBL" id="JAOAOG010000301">
    <property type="protein sequence ID" value="KAJ6231303.1"/>
    <property type="molecule type" value="Genomic_DNA"/>
</dbReference>
<feature type="domain" description="SANT" evidence="1">
    <location>
        <begin position="75"/>
        <end position="122"/>
    </location>
</feature>
<dbReference type="Proteomes" id="UP001150062">
    <property type="component" value="Unassembled WGS sequence"/>
</dbReference>
<name>A0AAV7YI22_9EUKA</name>
<dbReference type="Proteomes" id="UP001146793">
    <property type="component" value="Unassembled WGS sequence"/>
</dbReference>
<comment type="caution">
    <text evidence="2">The sequence shown here is derived from an EMBL/GenBank/DDBJ whole genome shotgun (WGS) entry which is preliminary data.</text>
</comment>
<organism evidence="2 4">
    <name type="scientific">Anaeramoeba flamelloides</name>
    <dbReference type="NCBI Taxonomy" id="1746091"/>
    <lineage>
        <taxon>Eukaryota</taxon>
        <taxon>Metamonada</taxon>
        <taxon>Anaeramoebidae</taxon>
        <taxon>Anaeramoeba</taxon>
    </lineage>
</organism>
<evidence type="ECO:0000259" key="1">
    <source>
        <dbReference type="PROSITE" id="PS51293"/>
    </source>
</evidence>
<dbReference type="Pfam" id="PF00249">
    <property type="entry name" value="Myb_DNA-binding"/>
    <property type="match status" value="1"/>
</dbReference>
<dbReference type="SMART" id="SM00717">
    <property type="entry name" value="SANT"/>
    <property type="match status" value="1"/>
</dbReference>
<protein>
    <submittedName>
        <fullName evidence="2 3">snRNA-activating protein complex subunit</fullName>
    </submittedName>
</protein>
<evidence type="ECO:0000313" key="5">
    <source>
        <dbReference type="Proteomes" id="UP001150062"/>
    </source>
</evidence>
<accession>A0AAV7YI22</accession>
<dbReference type="InterPro" id="IPR009057">
    <property type="entry name" value="Homeodomain-like_sf"/>
</dbReference>
<keyword evidence="5" id="KW-1185">Reference proteome</keyword>
<reference evidence="3" key="1">
    <citation type="submission" date="2022-08" db="EMBL/GenBank/DDBJ databases">
        <title>Novel sulfate-reducing endosymbionts in the free-living metamonad Anaeramoeba.</title>
        <authorList>
            <person name="Jerlstrom-Hultqvist J."/>
            <person name="Cepicka I."/>
            <person name="Gallot-Lavallee L."/>
            <person name="Salas-Leiva D."/>
            <person name="Curtis B.A."/>
            <person name="Zahonova K."/>
            <person name="Pipaliya S."/>
            <person name="Dacks J."/>
            <person name="Roger A.J."/>
        </authorList>
    </citation>
    <scope>NUCLEOTIDE SEQUENCE</scope>
    <source>
        <strain evidence="3">Schooner1</strain>
    </source>
</reference>
<gene>
    <name evidence="2" type="ORF">M0812_25878</name>
    <name evidence="3" type="ORF">M0813_06032</name>
</gene>